<evidence type="ECO:0000313" key="10">
    <source>
        <dbReference type="EMBL" id="ETO09082.1"/>
    </source>
</evidence>
<dbReference type="AlphaFoldDB" id="X6M6J2"/>
<keyword evidence="2 8" id="KW-0812">Transmembrane</keyword>
<dbReference type="PANTHER" id="PTHR23112">
    <property type="entry name" value="G PROTEIN-COUPLED RECEPTOR 157-RELATED"/>
    <property type="match status" value="1"/>
</dbReference>
<reference evidence="10 11" key="1">
    <citation type="journal article" date="2013" name="Curr. Biol.">
        <title>The Genome of the Foraminiferan Reticulomyxa filosa.</title>
        <authorList>
            <person name="Glockner G."/>
            <person name="Hulsmann N."/>
            <person name="Schleicher M."/>
            <person name="Noegel A.A."/>
            <person name="Eichinger L."/>
            <person name="Gallinger C."/>
            <person name="Pawlowski J."/>
            <person name="Sierra R."/>
            <person name="Euteneuer U."/>
            <person name="Pillet L."/>
            <person name="Moustafa A."/>
            <person name="Platzer M."/>
            <person name="Groth M."/>
            <person name="Szafranski K."/>
            <person name="Schliwa M."/>
        </authorList>
    </citation>
    <scope>NUCLEOTIDE SEQUENCE [LARGE SCALE GENOMIC DNA]</scope>
</reference>
<dbReference type="Gene3D" id="1.20.1070.10">
    <property type="entry name" value="Rhodopsin 7-helix transmembrane proteins"/>
    <property type="match status" value="1"/>
</dbReference>
<dbReference type="PRINTS" id="PR02001">
    <property type="entry name" value="GCR1CAMPR"/>
</dbReference>
<evidence type="ECO:0000259" key="9">
    <source>
        <dbReference type="PROSITE" id="PS50261"/>
    </source>
</evidence>
<evidence type="ECO:0000256" key="7">
    <source>
        <dbReference type="ARBA" id="ARBA00023224"/>
    </source>
</evidence>
<dbReference type="PANTHER" id="PTHR23112:SF0">
    <property type="entry name" value="TRANSMEMBRANE PROTEIN 116"/>
    <property type="match status" value="1"/>
</dbReference>
<feature type="transmembrane region" description="Helical" evidence="8">
    <location>
        <begin position="90"/>
        <end position="108"/>
    </location>
</feature>
<evidence type="ECO:0000256" key="3">
    <source>
        <dbReference type="ARBA" id="ARBA00022989"/>
    </source>
</evidence>
<keyword evidence="4" id="KW-0297">G-protein coupled receptor</keyword>
<name>X6M6J2_RETFI</name>
<keyword evidence="3 8" id="KW-1133">Transmembrane helix</keyword>
<dbReference type="GO" id="GO:0005886">
    <property type="term" value="C:plasma membrane"/>
    <property type="evidence" value="ECO:0007669"/>
    <property type="project" value="TreeGrafter"/>
</dbReference>
<dbReference type="InterPro" id="IPR000276">
    <property type="entry name" value="GPCR_Rhodpsn"/>
</dbReference>
<dbReference type="SUPFAM" id="SSF81321">
    <property type="entry name" value="Family A G protein-coupled receptor-like"/>
    <property type="match status" value="1"/>
</dbReference>
<organism evidence="10 11">
    <name type="scientific">Reticulomyxa filosa</name>
    <dbReference type="NCBI Taxonomy" id="46433"/>
    <lineage>
        <taxon>Eukaryota</taxon>
        <taxon>Sar</taxon>
        <taxon>Rhizaria</taxon>
        <taxon>Retaria</taxon>
        <taxon>Foraminifera</taxon>
        <taxon>Monothalamids</taxon>
        <taxon>Reticulomyxidae</taxon>
        <taxon>Reticulomyxa</taxon>
    </lineage>
</organism>
<sequence>MVNLGLSWSFSSHEQVILTALNVSGSALSFLGSLFIMTTYLWNQSLQKLAFQLLFYVSIADIIRSFGNLWGNLSDGNACKAQGFLSEFGGVASFFWIGFISVIMYGIVFEKGRWDTVTVEKLKRRAHWMIWPFALILAILPLTTDSYEDTGGWCFIGHESISQVWAFLCFYGWLWLVMLGTVILYCRLYSKLTDLQLNKLQLKSSHVSDEPDATLNSSQLNDLRAPITDNYDIDEQRKMRKRMLHMVRRMFFYPS</sequence>
<dbReference type="OrthoDB" id="100006at2759"/>
<dbReference type="GO" id="GO:0007189">
    <property type="term" value="P:adenylate cyclase-activating G protein-coupled receptor signaling pathway"/>
    <property type="evidence" value="ECO:0007669"/>
    <property type="project" value="TreeGrafter"/>
</dbReference>
<keyword evidence="5 8" id="KW-0472">Membrane</keyword>
<gene>
    <name evidence="10" type="ORF">RFI_28304</name>
</gene>
<dbReference type="PRINTS" id="PR02000">
    <property type="entry name" value="GCR1PLANT"/>
</dbReference>
<feature type="transmembrane region" description="Helical" evidence="8">
    <location>
        <begin position="128"/>
        <end position="144"/>
    </location>
</feature>
<evidence type="ECO:0000256" key="2">
    <source>
        <dbReference type="ARBA" id="ARBA00022692"/>
    </source>
</evidence>
<dbReference type="PROSITE" id="PS50261">
    <property type="entry name" value="G_PROTEIN_RECEP_F2_4"/>
    <property type="match status" value="1"/>
</dbReference>
<keyword evidence="6" id="KW-0675">Receptor</keyword>
<feature type="domain" description="G-protein coupled receptors family 2 profile 2" evidence="9">
    <location>
        <begin position="18"/>
        <end position="185"/>
    </location>
</feature>
<comment type="subcellular location">
    <subcellularLocation>
        <location evidence="1">Membrane</location>
        <topology evidence="1">Multi-pass membrane protein</topology>
    </subcellularLocation>
</comment>
<evidence type="ECO:0000256" key="6">
    <source>
        <dbReference type="ARBA" id="ARBA00023170"/>
    </source>
</evidence>
<feature type="transmembrane region" description="Helical" evidence="8">
    <location>
        <begin position="49"/>
        <end position="70"/>
    </location>
</feature>
<dbReference type="InterPro" id="IPR022340">
    <property type="entry name" value="GPCR_GCR1_put"/>
</dbReference>
<protein>
    <recommendedName>
        <fullName evidence="9">G-protein coupled receptors family 2 profile 2 domain-containing protein</fullName>
    </recommendedName>
</protein>
<dbReference type="Proteomes" id="UP000023152">
    <property type="component" value="Unassembled WGS sequence"/>
</dbReference>
<dbReference type="GO" id="GO:0004930">
    <property type="term" value="F:G protein-coupled receptor activity"/>
    <property type="evidence" value="ECO:0007669"/>
    <property type="project" value="UniProtKB-KW"/>
</dbReference>
<dbReference type="OMA" id="CFIGHES"/>
<keyword evidence="11" id="KW-1185">Reference proteome</keyword>
<keyword evidence="7" id="KW-0807">Transducer</keyword>
<evidence type="ECO:0000256" key="8">
    <source>
        <dbReference type="SAM" id="Phobius"/>
    </source>
</evidence>
<feature type="transmembrane region" description="Helical" evidence="8">
    <location>
        <begin position="164"/>
        <end position="186"/>
    </location>
</feature>
<dbReference type="EMBL" id="ASPP01024377">
    <property type="protein sequence ID" value="ETO09082.1"/>
    <property type="molecule type" value="Genomic_DNA"/>
</dbReference>
<evidence type="ECO:0000256" key="1">
    <source>
        <dbReference type="ARBA" id="ARBA00004141"/>
    </source>
</evidence>
<dbReference type="InterPro" id="IPR017981">
    <property type="entry name" value="GPCR_2-like_7TM"/>
</dbReference>
<accession>X6M6J2</accession>
<dbReference type="Pfam" id="PF00001">
    <property type="entry name" value="7tm_1"/>
    <property type="match status" value="1"/>
</dbReference>
<proteinExistence type="predicted"/>
<feature type="non-terminal residue" evidence="10">
    <location>
        <position position="255"/>
    </location>
</feature>
<comment type="caution">
    <text evidence="10">The sequence shown here is derived from an EMBL/GenBank/DDBJ whole genome shotgun (WGS) entry which is preliminary data.</text>
</comment>
<dbReference type="GO" id="GO:0007166">
    <property type="term" value="P:cell surface receptor signaling pathway"/>
    <property type="evidence" value="ECO:0007669"/>
    <property type="project" value="InterPro"/>
</dbReference>
<dbReference type="InterPro" id="IPR022343">
    <property type="entry name" value="GCR1-cAMP_receptor"/>
</dbReference>
<feature type="transmembrane region" description="Helical" evidence="8">
    <location>
        <begin position="20"/>
        <end position="42"/>
    </location>
</feature>
<evidence type="ECO:0000313" key="11">
    <source>
        <dbReference type="Proteomes" id="UP000023152"/>
    </source>
</evidence>
<evidence type="ECO:0000256" key="5">
    <source>
        <dbReference type="ARBA" id="ARBA00023136"/>
    </source>
</evidence>
<evidence type="ECO:0000256" key="4">
    <source>
        <dbReference type="ARBA" id="ARBA00023040"/>
    </source>
</evidence>